<dbReference type="GO" id="GO:0030288">
    <property type="term" value="C:outer membrane-bounded periplasmic space"/>
    <property type="evidence" value="ECO:0007669"/>
    <property type="project" value="TreeGrafter"/>
</dbReference>
<feature type="domain" description="Organic solvent tolerance-like N-terminal" evidence="2">
    <location>
        <begin position="321"/>
        <end position="399"/>
    </location>
</feature>
<dbReference type="InterPro" id="IPR052037">
    <property type="entry name" value="LPS_export_LptA"/>
</dbReference>
<evidence type="ECO:0000256" key="1">
    <source>
        <dbReference type="ARBA" id="ARBA00022729"/>
    </source>
</evidence>
<dbReference type="GO" id="GO:0009279">
    <property type="term" value="C:cell outer membrane"/>
    <property type="evidence" value="ECO:0007669"/>
    <property type="project" value="TreeGrafter"/>
</dbReference>
<gene>
    <name evidence="3" type="ORF">METZ01_LOCUS232904</name>
</gene>
<organism evidence="3">
    <name type="scientific">marine metagenome</name>
    <dbReference type="NCBI Taxonomy" id="408172"/>
    <lineage>
        <taxon>unclassified sequences</taxon>
        <taxon>metagenomes</taxon>
        <taxon>ecological metagenomes</taxon>
    </lineage>
</organism>
<dbReference type="AlphaFoldDB" id="A0A382GYD7"/>
<dbReference type="PANTHER" id="PTHR36504">
    <property type="entry name" value="LIPOPOLYSACCHARIDE EXPORT SYSTEM PROTEIN LPTA"/>
    <property type="match status" value="1"/>
</dbReference>
<evidence type="ECO:0000313" key="3">
    <source>
        <dbReference type="EMBL" id="SVB80050.1"/>
    </source>
</evidence>
<keyword evidence="1" id="KW-0732">Signal</keyword>
<feature type="non-terminal residue" evidence="3">
    <location>
        <position position="1"/>
    </location>
</feature>
<accession>A0A382GYD7</accession>
<sequence>EPQAATELLQITSRQFELEPGRAVFRGAVSVTDADGTLGSDTIAASLGEDDWEVQTIRAAGGVLLQTEQIKTTSEQADYDLAAGLIVFKGNPSWTMGERSGRANLLMIHRESESVNAEGDVYMKLPADSEGEGGFLDFKALGDGTADGHPLEIHSNVFLFQSATPGKTGFARYIGAVRLARGEGRLRCSFLNVHLAKGTGGVVESVNAAVGVRLVQGEDQLTAQTATYDLVQKKIRFRGEPKWKLGTQSGQARSVELSPVDGVFRASGRVKMQLPRPKGDGRFLLPAQSDPAVKTESGGKPLLVVCDSFEYRQAAEAKGMDSATFTGNVVLTGDEGLRVQAQRVATEINPDAAGLVSLDATGGLDVSTTGENAMRYVSDRLVYSTSDETVRLTGEPNVEIRTWREGEAVVALGQAAIYNLGTGWLRLTGDPVLKTAEGELRGREVVFSPQTKRLKATGRWKMKLNPKTVAKMRGQTRKEDVM</sequence>
<dbReference type="PANTHER" id="PTHR36504:SF1">
    <property type="entry name" value="LIPOPOLYSACCHARIDE EXPORT SYSTEM PROTEIN LPTA"/>
    <property type="match status" value="1"/>
</dbReference>
<evidence type="ECO:0000259" key="2">
    <source>
        <dbReference type="Pfam" id="PF03968"/>
    </source>
</evidence>
<proteinExistence type="predicted"/>
<dbReference type="Pfam" id="PF03968">
    <property type="entry name" value="LptD_N"/>
    <property type="match status" value="2"/>
</dbReference>
<dbReference type="Gene3D" id="2.60.450.10">
    <property type="entry name" value="Lipopolysaccharide (LPS) transport protein A like domain"/>
    <property type="match status" value="4"/>
</dbReference>
<dbReference type="InterPro" id="IPR005653">
    <property type="entry name" value="OstA-like_N"/>
</dbReference>
<dbReference type="EMBL" id="UINC01058132">
    <property type="protein sequence ID" value="SVB80050.1"/>
    <property type="molecule type" value="Genomic_DNA"/>
</dbReference>
<dbReference type="GO" id="GO:0017089">
    <property type="term" value="F:glycolipid transfer activity"/>
    <property type="evidence" value="ECO:0007669"/>
    <property type="project" value="TreeGrafter"/>
</dbReference>
<name>A0A382GYD7_9ZZZZ</name>
<dbReference type="GO" id="GO:0015920">
    <property type="term" value="P:lipopolysaccharide transport"/>
    <property type="evidence" value="ECO:0007669"/>
    <property type="project" value="TreeGrafter"/>
</dbReference>
<protein>
    <recommendedName>
        <fullName evidence="2">Organic solvent tolerance-like N-terminal domain-containing protein</fullName>
    </recommendedName>
</protein>
<feature type="non-terminal residue" evidence="3">
    <location>
        <position position="482"/>
    </location>
</feature>
<reference evidence="3" key="1">
    <citation type="submission" date="2018-05" db="EMBL/GenBank/DDBJ databases">
        <authorList>
            <person name="Lanie J.A."/>
            <person name="Ng W.-L."/>
            <person name="Kazmierczak K.M."/>
            <person name="Andrzejewski T.M."/>
            <person name="Davidsen T.M."/>
            <person name="Wayne K.J."/>
            <person name="Tettelin H."/>
            <person name="Glass J.I."/>
            <person name="Rusch D."/>
            <person name="Podicherti R."/>
            <person name="Tsui H.-C.T."/>
            <person name="Winkler M.E."/>
        </authorList>
    </citation>
    <scope>NUCLEOTIDE SEQUENCE</scope>
</reference>
<feature type="domain" description="Organic solvent tolerance-like N-terminal" evidence="2">
    <location>
        <begin position="11"/>
        <end position="113"/>
    </location>
</feature>